<reference evidence="15" key="1">
    <citation type="journal article" date="2021" name="Elife">
        <title>Highly contiguous assemblies of 101 drosophilid genomes.</title>
        <authorList>
            <person name="Kim B.Y."/>
            <person name="Wang J.R."/>
            <person name="Miller D.E."/>
            <person name="Barmina O."/>
            <person name="Delaney E."/>
            <person name="Thompson A."/>
            <person name="Comeault A.A."/>
            <person name="Peede D."/>
            <person name="D'Agostino E.R."/>
            <person name="Pelaez J."/>
            <person name="Aguilar J.M."/>
            <person name="Haji D."/>
            <person name="Matsunaga T."/>
            <person name="Armstrong E.E."/>
            <person name="Zych M."/>
            <person name="Ogawa Y."/>
            <person name="Stamenkovic-Radak M."/>
            <person name="Jelic M."/>
            <person name="Veselinovic M.S."/>
            <person name="Tanaskovic M."/>
            <person name="Eric P."/>
            <person name="Gao J.J."/>
            <person name="Katoh T.K."/>
            <person name="Toda M.J."/>
            <person name="Watabe H."/>
            <person name="Watada M."/>
            <person name="Davis J.S."/>
            <person name="Moyle L.C."/>
            <person name="Manoli G."/>
            <person name="Bertolini E."/>
            <person name="Kostal V."/>
            <person name="Hawley R.S."/>
            <person name="Takahashi A."/>
            <person name="Jones C.D."/>
            <person name="Price D.K."/>
            <person name="Whiteman N."/>
            <person name="Kopp A."/>
            <person name="Matute D.R."/>
            <person name="Petrov D.A."/>
        </authorList>
    </citation>
    <scope>NUCLEOTIDE SEQUENCE [LARGE SCALE GENOMIC DNA]</scope>
</reference>
<evidence type="ECO:0000256" key="3">
    <source>
        <dbReference type="ARBA" id="ARBA00022737"/>
    </source>
</evidence>
<dbReference type="PANTHER" id="PTHR47772:SF13">
    <property type="entry name" value="GASTRULA ZINC FINGER PROTEIN XLCGF49.1-LIKE-RELATED"/>
    <property type="match status" value="1"/>
</dbReference>
<dbReference type="PROSITE" id="PS50157">
    <property type="entry name" value="ZINC_FINGER_C2H2_2"/>
    <property type="match status" value="5"/>
</dbReference>
<keyword evidence="4 9" id="KW-0863">Zinc-finger</keyword>
<feature type="domain" description="C2H2-type" evidence="12">
    <location>
        <begin position="289"/>
        <end position="316"/>
    </location>
</feature>
<dbReference type="FunFam" id="3.30.160.60:FF:000446">
    <property type="entry name" value="Zinc finger protein"/>
    <property type="match status" value="1"/>
</dbReference>
<feature type="domain" description="C2H2-type" evidence="12">
    <location>
        <begin position="317"/>
        <end position="346"/>
    </location>
</feature>
<keyword evidence="2 10" id="KW-0479">Metal-binding</keyword>
<gene>
    <name evidence="16" type="primary">LOC108045568</name>
    <name evidence="14" type="synonym">108045568</name>
</gene>
<dbReference type="PROSITE" id="PS51915">
    <property type="entry name" value="ZAD"/>
    <property type="match status" value="1"/>
</dbReference>
<evidence type="ECO:0000313" key="15">
    <source>
        <dbReference type="Proteomes" id="UP001652680"/>
    </source>
</evidence>
<evidence type="ECO:0000259" key="12">
    <source>
        <dbReference type="PROSITE" id="PS50157"/>
    </source>
</evidence>
<evidence type="ECO:0000313" key="16">
    <source>
        <dbReference type="RefSeq" id="XP_016980429.1"/>
    </source>
</evidence>
<dbReference type="CTD" id="41038"/>
<dbReference type="SUPFAM" id="SSF57716">
    <property type="entry name" value="Glucocorticoid receptor-like (DNA-binding domain)"/>
    <property type="match status" value="1"/>
</dbReference>
<evidence type="ECO:0000259" key="13">
    <source>
        <dbReference type="PROSITE" id="PS51915"/>
    </source>
</evidence>
<feature type="compositionally biased region" description="Basic residues" evidence="11">
    <location>
        <begin position="101"/>
        <end position="111"/>
    </location>
</feature>
<name>A0A6P4EUN6_DRORH</name>
<feature type="binding site" evidence="10">
    <location>
        <position position="6"/>
    </location>
    <ligand>
        <name>Zn(2+)</name>
        <dbReference type="ChEBI" id="CHEBI:29105"/>
    </ligand>
</feature>
<reference evidence="16" key="2">
    <citation type="submission" date="2025-04" db="UniProtKB">
        <authorList>
            <consortium name="RefSeq"/>
        </authorList>
    </citation>
    <scope>IDENTIFICATION</scope>
</reference>
<dbReference type="GO" id="GO:0005634">
    <property type="term" value="C:nucleus"/>
    <property type="evidence" value="ECO:0007669"/>
    <property type="project" value="UniProtKB-SubCell"/>
</dbReference>
<dbReference type="GO" id="GO:0008270">
    <property type="term" value="F:zinc ion binding"/>
    <property type="evidence" value="ECO:0007669"/>
    <property type="project" value="UniProtKB-UniRule"/>
</dbReference>
<organism evidence="16">
    <name type="scientific">Drosophila rhopaloa</name>
    <name type="common">Fruit fly</name>
    <dbReference type="NCBI Taxonomy" id="1041015"/>
    <lineage>
        <taxon>Eukaryota</taxon>
        <taxon>Metazoa</taxon>
        <taxon>Ecdysozoa</taxon>
        <taxon>Arthropoda</taxon>
        <taxon>Hexapoda</taxon>
        <taxon>Insecta</taxon>
        <taxon>Pterygota</taxon>
        <taxon>Neoptera</taxon>
        <taxon>Endopterygota</taxon>
        <taxon>Diptera</taxon>
        <taxon>Brachycera</taxon>
        <taxon>Muscomorpha</taxon>
        <taxon>Ephydroidea</taxon>
        <taxon>Drosophilidae</taxon>
        <taxon>Drosophila</taxon>
        <taxon>Sophophora</taxon>
    </lineage>
</organism>
<evidence type="ECO:0000256" key="11">
    <source>
        <dbReference type="SAM" id="MobiDB-lite"/>
    </source>
</evidence>
<feature type="region of interest" description="Disordered" evidence="11">
    <location>
        <begin position="147"/>
        <end position="166"/>
    </location>
</feature>
<dbReference type="OrthoDB" id="6077919at2759"/>
<keyword evidence="5 10" id="KW-0862">Zinc</keyword>
<keyword evidence="6" id="KW-0805">Transcription regulation</keyword>
<evidence type="ECO:0000256" key="5">
    <source>
        <dbReference type="ARBA" id="ARBA00022833"/>
    </source>
</evidence>
<keyword evidence="8" id="KW-0539">Nucleus</keyword>
<sequence>MLVNVCRVCGRSRLCPKAVNIFKPGRQEMEVLRRIHLITGIRLQQIPKAPDMVCFCCQMDINSAMHFRRTCISEQKKWVPSEKAEEFDENQKEEPMDPLPKKRKYTRRRARSTMPVETVDIVVADENIPFPEATGGDEEFDQLAEISREPESTDGDPKLEDDDTKLDDDDAKIEEFEVKEEEFLLMDDEDTDSECKLTGKVQIFACNTCGVIKTNKSSLIRHKYDHTGKRPYPCKECSKTFLSGNELKAHNLTHHTKDPPFPCRYCERRYFSVVGRKKHERIHTNERPFVCDQCGKTFTRTCILKAHMESHTALKKFSCAICDRSFSLKKHLVTHFTSSKHKRNAEMAGSLSSESLSTVNMETDETWSESTKLSSSVDEKLVQSQFDILCQEI</sequence>
<feature type="binding site" evidence="10">
    <location>
        <position position="57"/>
    </location>
    <ligand>
        <name>Zn(2+)</name>
        <dbReference type="ChEBI" id="CHEBI:29105"/>
    </ligand>
</feature>
<reference evidence="14" key="3">
    <citation type="submission" date="2025-05" db="UniProtKB">
        <authorList>
            <consortium name="EnsemblMetazoa"/>
        </authorList>
    </citation>
    <scope>IDENTIFICATION</scope>
</reference>
<feature type="domain" description="ZAD" evidence="13">
    <location>
        <begin position="4"/>
        <end position="81"/>
    </location>
</feature>
<dbReference type="RefSeq" id="XP_016980429.1">
    <property type="nucleotide sequence ID" value="XM_017124940.1"/>
</dbReference>
<feature type="region of interest" description="Disordered" evidence="11">
    <location>
        <begin position="82"/>
        <end position="111"/>
    </location>
</feature>
<evidence type="ECO:0000313" key="14">
    <source>
        <dbReference type="EnsemblMetazoa" id="XP_016980429.1"/>
    </source>
</evidence>
<dbReference type="Pfam" id="PF07776">
    <property type="entry name" value="zf-AD"/>
    <property type="match status" value="1"/>
</dbReference>
<evidence type="ECO:0000256" key="4">
    <source>
        <dbReference type="ARBA" id="ARBA00022771"/>
    </source>
</evidence>
<dbReference type="InterPro" id="IPR012934">
    <property type="entry name" value="Znf_AD"/>
</dbReference>
<protein>
    <submittedName>
        <fullName evidence="16">Transcription factor Ouib</fullName>
    </submittedName>
</protein>
<feature type="binding site" evidence="10">
    <location>
        <position position="9"/>
    </location>
    <ligand>
        <name>Zn(2+)</name>
        <dbReference type="ChEBI" id="CHEBI:29105"/>
    </ligand>
</feature>
<dbReference type="FunFam" id="3.30.160.60:FF:000624">
    <property type="entry name" value="zinc finger protein 697"/>
    <property type="match status" value="1"/>
</dbReference>
<evidence type="ECO:0000256" key="9">
    <source>
        <dbReference type="PROSITE-ProRule" id="PRU00042"/>
    </source>
</evidence>
<dbReference type="Gene3D" id="3.40.1800.20">
    <property type="match status" value="1"/>
</dbReference>
<evidence type="ECO:0000256" key="8">
    <source>
        <dbReference type="ARBA" id="ARBA00023242"/>
    </source>
</evidence>
<dbReference type="SMART" id="SM00355">
    <property type="entry name" value="ZnF_C2H2"/>
    <property type="match status" value="5"/>
</dbReference>
<proteinExistence type="predicted"/>
<dbReference type="SUPFAM" id="SSF57667">
    <property type="entry name" value="beta-beta-alpha zinc fingers"/>
    <property type="match status" value="2"/>
</dbReference>
<dbReference type="EnsemblMetazoa" id="XM_017124940.2">
    <property type="protein sequence ID" value="XP_016980429.1"/>
    <property type="gene ID" value="LOC108045568"/>
</dbReference>
<evidence type="ECO:0000256" key="10">
    <source>
        <dbReference type="PROSITE-ProRule" id="PRU01263"/>
    </source>
</evidence>
<dbReference type="InterPro" id="IPR013087">
    <property type="entry name" value="Znf_C2H2_type"/>
</dbReference>
<keyword evidence="3" id="KW-0677">Repeat</keyword>
<dbReference type="AlphaFoldDB" id="A0A6P4EUN6"/>
<dbReference type="GeneID" id="108045568"/>
<feature type="compositionally biased region" description="Basic and acidic residues" evidence="11">
    <location>
        <begin position="147"/>
        <end position="158"/>
    </location>
</feature>
<dbReference type="PROSITE" id="PS00028">
    <property type="entry name" value="ZINC_FINGER_C2H2_1"/>
    <property type="match status" value="4"/>
</dbReference>
<feature type="domain" description="C2H2-type" evidence="12">
    <location>
        <begin position="261"/>
        <end position="288"/>
    </location>
</feature>
<feature type="domain" description="C2H2-type" evidence="12">
    <location>
        <begin position="204"/>
        <end position="231"/>
    </location>
</feature>
<feature type="binding site" evidence="10">
    <location>
        <position position="54"/>
    </location>
    <ligand>
        <name>Zn(2+)</name>
        <dbReference type="ChEBI" id="CHEBI:29105"/>
    </ligand>
</feature>
<evidence type="ECO:0000256" key="1">
    <source>
        <dbReference type="ARBA" id="ARBA00004123"/>
    </source>
</evidence>
<evidence type="ECO:0000256" key="6">
    <source>
        <dbReference type="ARBA" id="ARBA00023015"/>
    </source>
</evidence>
<dbReference type="PANTHER" id="PTHR47772">
    <property type="entry name" value="ZINC FINGER PROTEIN 200"/>
    <property type="match status" value="1"/>
</dbReference>
<dbReference type="Pfam" id="PF00096">
    <property type="entry name" value="zf-C2H2"/>
    <property type="match status" value="1"/>
</dbReference>
<evidence type="ECO:0000256" key="7">
    <source>
        <dbReference type="ARBA" id="ARBA00023163"/>
    </source>
</evidence>
<feature type="domain" description="C2H2-type" evidence="12">
    <location>
        <begin position="232"/>
        <end position="259"/>
    </location>
</feature>
<dbReference type="Gene3D" id="3.30.160.60">
    <property type="entry name" value="Classic Zinc Finger"/>
    <property type="match status" value="5"/>
</dbReference>
<accession>A0A6P4EUN6</accession>
<keyword evidence="15" id="KW-1185">Reference proteome</keyword>
<evidence type="ECO:0000256" key="2">
    <source>
        <dbReference type="ARBA" id="ARBA00022723"/>
    </source>
</evidence>
<keyword evidence="7" id="KW-0804">Transcription</keyword>
<feature type="compositionally biased region" description="Basic and acidic residues" evidence="11">
    <location>
        <begin position="82"/>
        <end position="95"/>
    </location>
</feature>
<dbReference type="Proteomes" id="UP001652680">
    <property type="component" value="Unassembled WGS sequence"/>
</dbReference>
<comment type="subcellular location">
    <subcellularLocation>
        <location evidence="1">Nucleus</location>
    </subcellularLocation>
</comment>
<dbReference type="InterPro" id="IPR036236">
    <property type="entry name" value="Znf_C2H2_sf"/>
</dbReference>
<dbReference type="InterPro" id="IPR050636">
    <property type="entry name" value="C2H2-ZF_domain-containing"/>
</dbReference>
<dbReference type="SMART" id="SM00868">
    <property type="entry name" value="zf-AD"/>
    <property type="match status" value="1"/>
</dbReference>